<dbReference type="AlphaFoldDB" id="X1D578"/>
<comment type="caution">
    <text evidence="2">The sequence shown here is derived from an EMBL/GenBank/DDBJ whole genome shotgun (WGS) entry which is preliminary data.</text>
</comment>
<accession>X1D578</accession>
<name>X1D578_9ZZZZ</name>
<dbReference type="EMBL" id="BART01026720">
    <property type="protein sequence ID" value="GAH00274.1"/>
    <property type="molecule type" value="Genomic_DNA"/>
</dbReference>
<proteinExistence type="predicted"/>
<evidence type="ECO:0000313" key="2">
    <source>
        <dbReference type="EMBL" id="GAH00274.1"/>
    </source>
</evidence>
<protein>
    <submittedName>
        <fullName evidence="2">Uncharacterized protein</fullName>
    </submittedName>
</protein>
<feature type="region of interest" description="Disordered" evidence="1">
    <location>
        <begin position="27"/>
        <end position="48"/>
    </location>
</feature>
<gene>
    <name evidence="2" type="ORF">S01H4_47562</name>
</gene>
<evidence type="ECO:0000256" key="1">
    <source>
        <dbReference type="SAM" id="MobiDB-lite"/>
    </source>
</evidence>
<feature type="non-terminal residue" evidence="2">
    <location>
        <position position="278"/>
    </location>
</feature>
<feature type="non-terminal residue" evidence="2">
    <location>
        <position position="1"/>
    </location>
</feature>
<organism evidence="2">
    <name type="scientific">marine sediment metagenome</name>
    <dbReference type="NCBI Taxonomy" id="412755"/>
    <lineage>
        <taxon>unclassified sequences</taxon>
        <taxon>metagenomes</taxon>
        <taxon>ecological metagenomes</taxon>
    </lineage>
</organism>
<sequence>RDAFETVTQWLADDVKFAAEMKRREEQGLPLFEPRPADSDPLSIRMGTVDPKEVITDPSPLKPWERGPTKESRAYKTVVEYLEWQEELHLRGGPTVLAKITLGVSELPAYMVDFLATSGIAGLASKGARRFAIRMLGAHMARKKIPRMFVQGVGWVAGATARTGAMPTRILAGVSERTLPQYQLTEKGELLKVAEGEDPFRAILKATGDVFIENLSETAGPGLAKAGRKLAKIKGLRWTKNFGGKFKTAIGAKGLARLEKVGWNGFVAEMGEEELGRV</sequence>
<reference evidence="2" key="1">
    <citation type="journal article" date="2014" name="Front. Microbiol.">
        <title>High frequency of phylogenetically diverse reductive dehalogenase-homologous genes in deep subseafloor sedimentary metagenomes.</title>
        <authorList>
            <person name="Kawai M."/>
            <person name="Futagami T."/>
            <person name="Toyoda A."/>
            <person name="Takaki Y."/>
            <person name="Nishi S."/>
            <person name="Hori S."/>
            <person name="Arai W."/>
            <person name="Tsubouchi T."/>
            <person name="Morono Y."/>
            <person name="Uchiyama I."/>
            <person name="Ito T."/>
            <person name="Fujiyama A."/>
            <person name="Inagaki F."/>
            <person name="Takami H."/>
        </authorList>
    </citation>
    <scope>NUCLEOTIDE SEQUENCE</scope>
    <source>
        <strain evidence="2">Expedition CK06-06</strain>
    </source>
</reference>